<dbReference type="InterPro" id="IPR027417">
    <property type="entry name" value="P-loop_NTPase"/>
</dbReference>
<evidence type="ECO:0000313" key="4">
    <source>
        <dbReference type="Proteomes" id="UP000002590"/>
    </source>
</evidence>
<dbReference type="InterPro" id="IPR001650">
    <property type="entry name" value="Helicase_C-like"/>
</dbReference>
<dbReference type="HOGENOM" id="CLU_009677_0_0_3"/>
<dbReference type="Pfam" id="PF00271">
    <property type="entry name" value="Helicase_C"/>
    <property type="match status" value="1"/>
</dbReference>
<dbReference type="eggNOG" id="COG4889">
    <property type="taxonomic scope" value="Bacteria"/>
</dbReference>
<dbReference type="Pfam" id="PF03457">
    <property type="entry name" value="HA"/>
    <property type="match status" value="11"/>
</dbReference>
<dbReference type="eggNOG" id="COG1061">
    <property type="taxonomic scope" value="Bacteria"/>
</dbReference>
<reference evidence="3 4" key="1">
    <citation type="journal article" date="2007" name="PLoS Genet.">
        <title>Patterns and implications of gene gain and loss in the evolution of Prochlorococcus.</title>
        <authorList>
            <person name="Kettler G.C."/>
            <person name="Martiny A.C."/>
            <person name="Huang K."/>
            <person name="Zucker J."/>
            <person name="Coleman M.L."/>
            <person name="Rodrigue S."/>
            <person name="Chen F."/>
            <person name="Lapidus A."/>
            <person name="Ferriera S."/>
            <person name="Johnson J."/>
            <person name="Steglich C."/>
            <person name="Church G.M."/>
            <person name="Richardson P."/>
            <person name="Chisholm S.W."/>
        </authorList>
    </citation>
    <scope>NUCLEOTIDE SEQUENCE [LARGE SCALE GENOMIC DNA]</scope>
    <source>
        <strain evidence="3 4">AS9601</strain>
    </source>
</reference>
<protein>
    <recommendedName>
        <fullName evidence="5">Helicase</fullName>
    </recommendedName>
</protein>
<dbReference type="SUPFAM" id="SSF52540">
    <property type="entry name" value="P-loop containing nucleoside triphosphate hydrolases"/>
    <property type="match status" value="1"/>
</dbReference>
<dbReference type="InterPro" id="IPR014001">
    <property type="entry name" value="Helicase_ATP-bd"/>
</dbReference>
<dbReference type="PROSITE" id="PS51194">
    <property type="entry name" value="HELICASE_CTER"/>
    <property type="match status" value="1"/>
</dbReference>
<dbReference type="InterPro" id="IPR039442">
    <property type="entry name" value="Mrr-like_dom"/>
</dbReference>
<gene>
    <name evidence="3" type="ordered locus">A9601_00521</name>
</gene>
<dbReference type="Gene3D" id="6.10.140.530">
    <property type="match status" value="11"/>
</dbReference>
<dbReference type="Proteomes" id="UP000002590">
    <property type="component" value="Chromosome"/>
</dbReference>
<dbReference type="InterPro" id="IPR005114">
    <property type="entry name" value="Helicase_assoc"/>
</dbReference>
<proteinExistence type="predicted"/>
<evidence type="ECO:0000259" key="1">
    <source>
        <dbReference type="PROSITE" id="PS51192"/>
    </source>
</evidence>
<dbReference type="GO" id="GO:0016787">
    <property type="term" value="F:hydrolase activity"/>
    <property type="evidence" value="ECO:0007669"/>
    <property type="project" value="InterPro"/>
</dbReference>
<dbReference type="GO" id="GO:0005524">
    <property type="term" value="F:ATP binding"/>
    <property type="evidence" value="ECO:0007669"/>
    <property type="project" value="InterPro"/>
</dbReference>
<dbReference type="KEGG" id="pmb:A9601_00521"/>
<dbReference type="InterPro" id="IPR006935">
    <property type="entry name" value="Helicase/UvrB_N"/>
</dbReference>
<evidence type="ECO:0000259" key="2">
    <source>
        <dbReference type="PROSITE" id="PS51194"/>
    </source>
</evidence>
<feature type="domain" description="Helicase ATP-binding" evidence="1">
    <location>
        <begin position="173"/>
        <end position="364"/>
    </location>
</feature>
<name>A2BNH9_PROMS</name>
<feature type="domain" description="Helicase C-terminal" evidence="2">
    <location>
        <begin position="434"/>
        <end position="608"/>
    </location>
</feature>
<organism evidence="3 4">
    <name type="scientific">Prochlorococcus marinus (strain AS9601)</name>
    <dbReference type="NCBI Taxonomy" id="146891"/>
    <lineage>
        <taxon>Bacteria</taxon>
        <taxon>Bacillati</taxon>
        <taxon>Cyanobacteriota</taxon>
        <taxon>Cyanophyceae</taxon>
        <taxon>Synechococcales</taxon>
        <taxon>Prochlorococcaceae</taxon>
        <taxon>Prochlorococcus</taxon>
    </lineage>
</organism>
<dbReference type="Pfam" id="PF13156">
    <property type="entry name" value="Mrr_cat_2"/>
    <property type="match status" value="1"/>
</dbReference>
<dbReference type="GO" id="GO:0003677">
    <property type="term" value="F:DNA binding"/>
    <property type="evidence" value="ECO:0007669"/>
    <property type="project" value="InterPro"/>
</dbReference>
<dbReference type="SMART" id="SM00490">
    <property type="entry name" value="HELICc"/>
    <property type="match status" value="1"/>
</dbReference>
<dbReference type="EMBL" id="CP000551">
    <property type="protein sequence ID" value="ABM69340.1"/>
    <property type="molecule type" value="Genomic_DNA"/>
</dbReference>
<dbReference type="RefSeq" id="WP_011817530.1">
    <property type="nucleotide sequence ID" value="NC_008816.1"/>
</dbReference>
<dbReference type="Pfam" id="PF04851">
    <property type="entry name" value="ResIII"/>
    <property type="match status" value="1"/>
</dbReference>
<dbReference type="PANTHER" id="PTHR33418">
    <property type="entry name" value="HELICASE-ASSOCIATED"/>
    <property type="match status" value="1"/>
</dbReference>
<dbReference type="Gene3D" id="3.40.50.300">
    <property type="entry name" value="P-loop containing nucleotide triphosphate hydrolases"/>
    <property type="match status" value="2"/>
</dbReference>
<dbReference type="PROSITE" id="PS51192">
    <property type="entry name" value="HELICASE_ATP_BIND_1"/>
    <property type="match status" value="1"/>
</dbReference>
<dbReference type="PANTHER" id="PTHR33418:SF1">
    <property type="entry name" value="HELICASE-ASSOCIATED DOMAIN-CONTAINING PROTEIN"/>
    <property type="match status" value="1"/>
</dbReference>
<evidence type="ECO:0008006" key="5">
    <source>
        <dbReference type="Google" id="ProtNLM"/>
    </source>
</evidence>
<dbReference type="SMART" id="SM00487">
    <property type="entry name" value="DEXDc"/>
    <property type="match status" value="1"/>
</dbReference>
<dbReference type="OrthoDB" id="9758243at2"/>
<dbReference type="STRING" id="146891.A9601_00521"/>
<evidence type="ECO:0000313" key="3">
    <source>
        <dbReference type="EMBL" id="ABM69340.1"/>
    </source>
</evidence>
<accession>A2BNH9</accession>
<sequence length="1341" mass="156891">MATFDEFYSSLDSDPRIRGKQFEKFIKWFLKNDPVWESQVKNIWLWDEHPKRSEWGPDCGIDLVFEDFQNKTWAVQAKCFAPESSIKKEDMDSFISESSDSRFQGRLLVASTDRIGNNADRLLHRHKVIRYLLNDFRNSQIIFPNHIKDLSNGKRKKIKDPRKHQKKAINAVIQGLKTANRGQVLMACGTGKTLTSLWIKEALKAKNVLVLLPSLSLLSQTLKEWNANASEPFKWICVCSDKSVAKKNKTNDEWITNTSEIGVPVTSEIKEINNFLKERGSKVIFSTYQSSHLIEKVHLDEKAHKFDLIFADEAHRCTGIVSDAYGCVLDEVRIRGDKRLFLTATPRVLSNQIKSKANINDIEIASMDDTNIFGEILYQLKFSEAIKKEILSDYQVVVIGVDNEMIKEKIINRDFVSTDGEDLLDAETLASKIALTKAIKDFGLKRVITFHSRVESSERFAQDLEKIIQLIPKKDLPAGVIQSDYVSGAMKTKERNDKIEKLKNLDKGEIRILTNAKCLSEGVDVPTLDGVGFIDPRYSQIDIIQAVGRAIRKSDDKSSGTILIPVFIGNSFNTEDEILKSRFKSVWQVILALKSQDDTLMEYIDQLRVNLGKRKFKAEEREGLGKIKLDFPARIKPEFVNSIQTLLVRNTSEDWMENYGKLLDFKEKHGHTKVPSKEPILGTWVNRMRTRKHKLSQEKIKKLNDMGFIWDILSYEWNEKITLLKKFKEKHGHTKVPQKEPIFGLWVSTLRRRKNDLPSERIQELDDIGFIWDILSYEWNEKITLLKKFKEKHGHTKVPVQTPIIGRWIIDMRQRKNDLPSERIQELDDIGFIWDILSYEWNEKITLLKKFKEKHGHTKVPQKEPILGLWVTNLRSNKNNFSSEKIQELNDIGFIWDIASHEWKERISLLKQFKERHGHTKVPQKEPILGQWVSNIRQKKNSLPLEKIQELDNFGFIWDVPSYEWNQNIILHKEFKEKHGHTKVPRKEPILGQWVQNIRQKRNSLPSEKIQELDDIGFSWDNHHADSWKKNIILLKEFKEKHGHTKVRHKEPVIGEWVARLRSKKIDLSPEMIQELNDIGFIWDILSYEWNEKITLLKKFKEKHGHTKVPQKEPILGTWTNSIRTRKHKLSHEKIQELNDIGFSWDNHHADSWKKNIILLKEFKEKHGHTKVPQKEPILGTWANRMRTRKHKLSQEKIQELNDIGFSWDNHHADSWKKNIILLKEFKEKHGHTKVPSKESILGPWVSNIRQKRNSLPLEKIQELDDIGFIWDILSYEWNEKITLLKKFKEKHGHTKVPRKEPILGQWVSKIRQRKNDLPSERIQELNDIGFIWVTSNKKNL</sequence>